<evidence type="ECO:0000256" key="1">
    <source>
        <dbReference type="ARBA" id="ARBA00004496"/>
    </source>
</evidence>
<evidence type="ECO:0000313" key="7">
    <source>
        <dbReference type="EMBL" id="MBO8423998.1"/>
    </source>
</evidence>
<dbReference type="Gene3D" id="1.25.40.10">
    <property type="entry name" value="Tetratricopeptide repeat domain"/>
    <property type="match status" value="1"/>
</dbReference>
<evidence type="ECO:0000256" key="3">
    <source>
        <dbReference type="ARBA" id="ARBA00022737"/>
    </source>
</evidence>
<evidence type="ECO:0000256" key="2">
    <source>
        <dbReference type="ARBA" id="ARBA00022490"/>
    </source>
</evidence>
<evidence type="ECO:0000256" key="4">
    <source>
        <dbReference type="ARBA" id="ARBA00022803"/>
    </source>
</evidence>
<dbReference type="EMBL" id="JADINF010000075">
    <property type="protein sequence ID" value="MBO8423998.1"/>
    <property type="molecule type" value="Genomic_DNA"/>
</dbReference>
<dbReference type="SUPFAM" id="SSF48452">
    <property type="entry name" value="TPR-like"/>
    <property type="match status" value="1"/>
</dbReference>
<comment type="similarity">
    <text evidence="5">Belongs to the Rap family.</text>
</comment>
<dbReference type="SMART" id="SM00028">
    <property type="entry name" value="TPR"/>
    <property type="match status" value="2"/>
</dbReference>
<dbReference type="GO" id="GO:0005737">
    <property type="term" value="C:cytoplasm"/>
    <property type="evidence" value="ECO:0007669"/>
    <property type="project" value="UniProtKB-SubCell"/>
</dbReference>
<accession>A0A940DI25</accession>
<dbReference type="Proteomes" id="UP000727857">
    <property type="component" value="Unassembled WGS sequence"/>
</dbReference>
<evidence type="ECO:0000256" key="6">
    <source>
        <dbReference type="PROSITE-ProRule" id="PRU00339"/>
    </source>
</evidence>
<dbReference type="Pfam" id="PF13374">
    <property type="entry name" value="TPR_10"/>
    <property type="match status" value="2"/>
</dbReference>
<evidence type="ECO:0000256" key="5">
    <source>
        <dbReference type="ARBA" id="ARBA00038253"/>
    </source>
</evidence>
<gene>
    <name evidence="7" type="ORF">IAB16_03155</name>
</gene>
<dbReference type="InterPro" id="IPR011990">
    <property type="entry name" value="TPR-like_helical_dom_sf"/>
</dbReference>
<dbReference type="InterPro" id="IPR051476">
    <property type="entry name" value="Bac_ResReg_Asp_Phosphatase"/>
</dbReference>
<protein>
    <submittedName>
        <fullName evidence="7">Tetratricopeptide repeat protein</fullName>
    </submittedName>
</protein>
<reference evidence="7" key="1">
    <citation type="submission" date="2020-10" db="EMBL/GenBank/DDBJ databases">
        <authorList>
            <person name="Gilroy R."/>
        </authorList>
    </citation>
    <scope>NUCLEOTIDE SEQUENCE</scope>
    <source>
        <strain evidence="7">517</strain>
    </source>
</reference>
<reference evidence="7" key="2">
    <citation type="journal article" date="2021" name="PeerJ">
        <title>Extensive microbial diversity within the chicken gut microbiome revealed by metagenomics and culture.</title>
        <authorList>
            <person name="Gilroy R."/>
            <person name="Ravi A."/>
            <person name="Getino M."/>
            <person name="Pursley I."/>
            <person name="Horton D.L."/>
            <person name="Alikhan N.F."/>
            <person name="Baker D."/>
            <person name="Gharbi K."/>
            <person name="Hall N."/>
            <person name="Watson M."/>
            <person name="Adriaenssens E.M."/>
            <person name="Foster-Nyarko E."/>
            <person name="Jarju S."/>
            <person name="Secka A."/>
            <person name="Antonio M."/>
            <person name="Oren A."/>
            <person name="Chaudhuri R.R."/>
            <person name="La Ragione R."/>
            <person name="Hildebrand F."/>
            <person name="Pallen M.J."/>
        </authorList>
    </citation>
    <scope>NUCLEOTIDE SEQUENCE</scope>
    <source>
        <strain evidence="7">517</strain>
    </source>
</reference>
<keyword evidence="4 6" id="KW-0802">TPR repeat</keyword>
<dbReference type="PANTHER" id="PTHR46630:SF1">
    <property type="entry name" value="TETRATRICOPEPTIDE REPEAT PROTEIN 29"/>
    <property type="match status" value="1"/>
</dbReference>
<sequence length="245" mass="27181">MDIDLVISEYDDFVARREYAEGGEFLKLAAEAARLEGDISSELAISNELIGHCRKNDDREGCFEAIDRTIELIALTDTGNEPSAGTAYINIGTGYTRFGEPKLALTYFKKAEKIYRETLGARDARWGALYNNTATALQDAGEYGEAEKQYLKAAKLMNALDKSDDEAVTYVNMAHLAEVSGGSGERISEYLDRAYYLLGTVREKGAYHAFVCSKCAPSFKHFGDERRAEELNERAEMIYDAIGGK</sequence>
<dbReference type="AlphaFoldDB" id="A0A940DI25"/>
<comment type="caution">
    <text evidence="7">The sequence shown here is derived from an EMBL/GenBank/DDBJ whole genome shotgun (WGS) entry which is preliminary data.</text>
</comment>
<keyword evidence="2" id="KW-0963">Cytoplasm</keyword>
<name>A0A940DI25_9FIRM</name>
<feature type="repeat" description="TPR" evidence="6">
    <location>
        <begin position="85"/>
        <end position="118"/>
    </location>
</feature>
<dbReference type="InterPro" id="IPR019734">
    <property type="entry name" value="TPR_rpt"/>
</dbReference>
<comment type="subcellular location">
    <subcellularLocation>
        <location evidence="1">Cytoplasm</location>
    </subcellularLocation>
</comment>
<dbReference type="PANTHER" id="PTHR46630">
    <property type="entry name" value="TETRATRICOPEPTIDE REPEAT PROTEIN 29"/>
    <property type="match status" value="1"/>
</dbReference>
<proteinExistence type="inferred from homology"/>
<keyword evidence="3" id="KW-0677">Repeat</keyword>
<evidence type="ECO:0000313" key="8">
    <source>
        <dbReference type="Proteomes" id="UP000727857"/>
    </source>
</evidence>
<organism evidence="7 8">
    <name type="scientific">Candidatus Stercoripulliclostridium pullicola</name>
    <dbReference type="NCBI Taxonomy" id="2840953"/>
    <lineage>
        <taxon>Bacteria</taxon>
        <taxon>Bacillati</taxon>
        <taxon>Bacillota</taxon>
        <taxon>Clostridia</taxon>
        <taxon>Eubacteriales</taxon>
        <taxon>Candidatus Stercoripulliclostridium</taxon>
    </lineage>
</organism>
<dbReference type="PROSITE" id="PS50005">
    <property type="entry name" value="TPR"/>
    <property type="match status" value="1"/>
</dbReference>